<proteinExistence type="predicted"/>
<dbReference type="InterPro" id="IPR050079">
    <property type="entry name" value="DEAD_box_RNA_helicase"/>
</dbReference>
<feature type="domain" description="Helicase ATP-binding" evidence="5">
    <location>
        <begin position="6"/>
        <end position="134"/>
    </location>
</feature>
<dbReference type="PROSITE" id="PS51192">
    <property type="entry name" value="HELICASE_ATP_BIND_1"/>
    <property type="match status" value="1"/>
</dbReference>
<dbReference type="Gene3D" id="3.40.50.300">
    <property type="entry name" value="P-loop containing nucleotide triphosphate hydrolases"/>
    <property type="match status" value="1"/>
</dbReference>
<dbReference type="GO" id="GO:0003676">
    <property type="term" value="F:nucleic acid binding"/>
    <property type="evidence" value="ECO:0007669"/>
    <property type="project" value="InterPro"/>
</dbReference>
<dbReference type="GO" id="GO:0005829">
    <property type="term" value="C:cytosol"/>
    <property type="evidence" value="ECO:0007669"/>
    <property type="project" value="TreeGrafter"/>
</dbReference>
<dbReference type="SUPFAM" id="SSF52540">
    <property type="entry name" value="P-loop containing nucleoside triphosphate hydrolases"/>
    <property type="match status" value="1"/>
</dbReference>
<gene>
    <name evidence="6" type="ORF">APX70_00115</name>
</gene>
<evidence type="ECO:0000256" key="4">
    <source>
        <dbReference type="ARBA" id="ARBA00022840"/>
    </source>
</evidence>
<dbReference type="SMART" id="SM00487">
    <property type="entry name" value="DEXDc"/>
    <property type="match status" value="1"/>
</dbReference>
<sequence length="134" mass="14638">MQTQAIPPVLAGRDLMAAAQTGTGKTAGFALPLLQRLTMEGPKVAPNSIRALVLAPTRELADQVHESIRQYAEHLPLSTYAAYGGVSINPQMMKLRKGVDVLVATPGRLLDLYRQKAIRFSQLQTLILDEADRM</sequence>
<reference evidence="6 7" key="1">
    <citation type="submission" date="2018-08" db="EMBL/GenBank/DDBJ databases">
        <title>Recombination of ecologically and evolutionarily significant loci maintains genetic cohesion in the Pseudomonas syringae species complex.</title>
        <authorList>
            <person name="Dillon M."/>
            <person name="Thakur S."/>
            <person name="Almeida R.N.D."/>
            <person name="Weir B.S."/>
            <person name="Guttman D.S."/>
        </authorList>
    </citation>
    <scope>NUCLEOTIDE SEQUENCE [LARGE SCALE GENOMIC DNA]</scope>
    <source>
        <strain evidence="6 7">88_10</strain>
    </source>
</reference>
<evidence type="ECO:0000313" key="7">
    <source>
        <dbReference type="Proteomes" id="UP000282378"/>
    </source>
</evidence>
<comment type="caution">
    <text evidence="6">The sequence shown here is derived from an EMBL/GenBank/DDBJ whole genome shotgun (WGS) entry which is preliminary data.</text>
</comment>
<dbReference type="AlphaFoldDB" id="A0A3M3AFI5"/>
<dbReference type="Proteomes" id="UP000282378">
    <property type="component" value="Unassembled WGS sequence"/>
</dbReference>
<keyword evidence="3 6" id="KW-0347">Helicase</keyword>
<evidence type="ECO:0000256" key="1">
    <source>
        <dbReference type="ARBA" id="ARBA00022741"/>
    </source>
</evidence>
<dbReference type="PANTHER" id="PTHR47959">
    <property type="entry name" value="ATP-DEPENDENT RNA HELICASE RHLE-RELATED"/>
    <property type="match status" value="1"/>
</dbReference>
<dbReference type="GO" id="GO:0016787">
    <property type="term" value="F:hydrolase activity"/>
    <property type="evidence" value="ECO:0007669"/>
    <property type="project" value="UniProtKB-KW"/>
</dbReference>
<keyword evidence="1" id="KW-0547">Nucleotide-binding</keyword>
<evidence type="ECO:0000256" key="2">
    <source>
        <dbReference type="ARBA" id="ARBA00022801"/>
    </source>
</evidence>
<keyword evidence="2" id="KW-0378">Hydrolase</keyword>
<feature type="non-terminal residue" evidence="6">
    <location>
        <position position="134"/>
    </location>
</feature>
<dbReference type="InterPro" id="IPR011545">
    <property type="entry name" value="DEAD/DEAH_box_helicase_dom"/>
</dbReference>
<organism evidence="6 7">
    <name type="scientific">Pseudomonas syringae pv. maculicola</name>
    <dbReference type="NCBI Taxonomy" id="59511"/>
    <lineage>
        <taxon>Bacteria</taxon>
        <taxon>Pseudomonadati</taxon>
        <taxon>Pseudomonadota</taxon>
        <taxon>Gammaproteobacteria</taxon>
        <taxon>Pseudomonadales</taxon>
        <taxon>Pseudomonadaceae</taxon>
        <taxon>Pseudomonas</taxon>
    </lineage>
</organism>
<dbReference type="InterPro" id="IPR044742">
    <property type="entry name" value="DEAD/DEAH_RhlB"/>
</dbReference>
<dbReference type="InterPro" id="IPR027417">
    <property type="entry name" value="P-loop_NTPase"/>
</dbReference>
<keyword evidence="4" id="KW-0067">ATP-binding</keyword>
<dbReference type="GO" id="GO:0003724">
    <property type="term" value="F:RNA helicase activity"/>
    <property type="evidence" value="ECO:0007669"/>
    <property type="project" value="TreeGrafter"/>
</dbReference>
<dbReference type="EMBL" id="RBNL01000648">
    <property type="protein sequence ID" value="RML99180.1"/>
    <property type="molecule type" value="Genomic_DNA"/>
</dbReference>
<dbReference type="CDD" id="cd00268">
    <property type="entry name" value="DEADc"/>
    <property type="match status" value="1"/>
</dbReference>
<dbReference type="Pfam" id="PF00270">
    <property type="entry name" value="DEAD"/>
    <property type="match status" value="1"/>
</dbReference>
<name>A0A3M3AFI5_PSEYM</name>
<evidence type="ECO:0000259" key="5">
    <source>
        <dbReference type="PROSITE" id="PS51192"/>
    </source>
</evidence>
<evidence type="ECO:0000313" key="6">
    <source>
        <dbReference type="EMBL" id="RML99180.1"/>
    </source>
</evidence>
<accession>A0A3M3AFI5</accession>
<protein>
    <submittedName>
        <fullName evidence="6">ATP-dependent RNA helicase rhlE</fullName>
    </submittedName>
</protein>
<dbReference type="InterPro" id="IPR014001">
    <property type="entry name" value="Helicase_ATP-bd"/>
</dbReference>
<dbReference type="PANTHER" id="PTHR47959:SF13">
    <property type="entry name" value="ATP-DEPENDENT RNA HELICASE RHLE"/>
    <property type="match status" value="1"/>
</dbReference>
<evidence type="ECO:0000256" key="3">
    <source>
        <dbReference type="ARBA" id="ARBA00022806"/>
    </source>
</evidence>
<dbReference type="GO" id="GO:0005524">
    <property type="term" value="F:ATP binding"/>
    <property type="evidence" value="ECO:0007669"/>
    <property type="project" value="UniProtKB-KW"/>
</dbReference>